<sequence>MWIRENKLLFLLIVLLLAFGFAFYYFVDPLSNNFIIKCPFKAVTGLDCPGCGSQRAIHELLHGNFRKAFSYNPLFIIALPYAFVGILFEWFSLKYKFPKTRKILFGKNAIYIVATVIIAFFILRNF</sequence>
<dbReference type="Pfam" id="PF10825">
    <property type="entry name" value="DUF2752"/>
    <property type="match status" value="1"/>
</dbReference>
<dbReference type="RefSeq" id="WP_090081377.1">
    <property type="nucleotide sequence ID" value="NZ_FOQT01000004.1"/>
</dbReference>
<name>A0A1I3I4D2_9FLAO</name>
<keyword evidence="1" id="KW-0812">Transmembrane</keyword>
<gene>
    <name evidence="2" type="ORF">SAMN05443292_2556</name>
</gene>
<evidence type="ECO:0000313" key="2">
    <source>
        <dbReference type="EMBL" id="SFI42858.1"/>
    </source>
</evidence>
<evidence type="ECO:0000256" key="1">
    <source>
        <dbReference type="SAM" id="Phobius"/>
    </source>
</evidence>
<evidence type="ECO:0000313" key="3">
    <source>
        <dbReference type="Proteomes" id="UP000198931"/>
    </source>
</evidence>
<feature type="transmembrane region" description="Helical" evidence="1">
    <location>
        <begin position="7"/>
        <end position="27"/>
    </location>
</feature>
<keyword evidence="1" id="KW-1133">Transmembrane helix</keyword>
<dbReference type="Proteomes" id="UP000198931">
    <property type="component" value="Unassembled WGS sequence"/>
</dbReference>
<dbReference type="InterPro" id="IPR021215">
    <property type="entry name" value="DUF2752"/>
</dbReference>
<dbReference type="AlphaFoldDB" id="A0A1I3I4D2"/>
<dbReference type="EMBL" id="FOQT01000004">
    <property type="protein sequence ID" value="SFI42858.1"/>
    <property type="molecule type" value="Genomic_DNA"/>
</dbReference>
<feature type="transmembrane region" description="Helical" evidence="1">
    <location>
        <begin position="103"/>
        <end position="123"/>
    </location>
</feature>
<organism evidence="2 3">
    <name type="scientific">Halpernia frigidisoli</name>
    <dbReference type="NCBI Taxonomy" id="1125876"/>
    <lineage>
        <taxon>Bacteria</taxon>
        <taxon>Pseudomonadati</taxon>
        <taxon>Bacteroidota</taxon>
        <taxon>Flavobacteriia</taxon>
        <taxon>Flavobacteriales</taxon>
        <taxon>Weeksellaceae</taxon>
        <taxon>Chryseobacterium group</taxon>
        <taxon>Halpernia</taxon>
    </lineage>
</organism>
<accession>A0A1I3I4D2</accession>
<feature type="transmembrane region" description="Helical" evidence="1">
    <location>
        <begin position="71"/>
        <end position="91"/>
    </location>
</feature>
<dbReference type="STRING" id="1125876.SAMN05443292_2556"/>
<reference evidence="2 3" key="1">
    <citation type="submission" date="2016-10" db="EMBL/GenBank/DDBJ databases">
        <authorList>
            <person name="de Groot N.N."/>
        </authorList>
    </citation>
    <scope>NUCLEOTIDE SEQUENCE [LARGE SCALE GENOMIC DNA]</scope>
    <source>
        <strain evidence="2 3">DSM 26000</strain>
    </source>
</reference>
<keyword evidence="1" id="KW-0472">Membrane</keyword>
<evidence type="ECO:0008006" key="4">
    <source>
        <dbReference type="Google" id="ProtNLM"/>
    </source>
</evidence>
<proteinExistence type="predicted"/>
<protein>
    <recommendedName>
        <fullName evidence="4">DUF2752 domain-containing protein</fullName>
    </recommendedName>
</protein>
<keyword evidence="3" id="KW-1185">Reference proteome</keyword>
<dbReference type="OrthoDB" id="9815897at2"/>